<dbReference type="RefSeq" id="XP_023629172.1">
    <property type="nucleotide sequence ID" value="XM_023773404.1"/>
</dbReference>
<feature type="binding site" evidence="15">
    <location>
        <position position="168"/>
    </location>
    <ligand>
        <name>FAD</name>
        <dbReference type="ChEBI" id="CHEBI:57692"/>
    </ligand>
</feature>
<feature type="binding site" evidence="15">
    <location>
        <position position="170"/>
    </location>
    <ligand>
        <name>FAD</name>
        <dbReference type="ChEBI" id="CHEBI:57692"/>
    </ligand>
</feature>
<dbReference type="InterPro" id="IPR017927">
    <property type="entry name" value="FAD-bd_FR_type"/>
</dbReference>
<dbReference type="PANTHER" id="PTHR19370:SF171">
    <property type="entry name" value="NADH-CYTOCHROME B5 REDUCTASE 2"/>
    <property type="match status" value="1"/>
</dbReference>
<sequence>MFSTKLFRPAQQLSSHVRRYASEAPKSGGSNTILYALGGAGLLGGGYYTFAGGKKDPVAVAIERTAPEYENVPAKMGGPPDKVFIGGDQGFIGLVLDKVEKINYNTSKFRFKFDNPDAVSGLTVASALVTKYKGEGDEKPTIRPYTPTSDEEERGYMDLIVKKYKGGKMSEHVHAMEPGQTLEMKGPIPKYNWEANKHDHIALLAGGTGITPMYQLARQIFKNPADKTKVTLVFGNISEEDILLKNEFEELEKNFPDRFRAFYVLDNPPEKWQGGKGFINKELISKVAPASSEENVKLFVCGPPGLVKAIAGPKKSPADQGELAGILKELGYTKDQVFKF</sequence>
<evidence type="ECO:0000256" key="1">
    <source>
        <dbReference type="ARBA" id="ARBA00001974"/>
    </source>
</evidence>
<dbReference type="GO" id="GO:0005741">
    <property type="term" value="C:mitochondrial outer membrane"/>
    <property type="evidence" value="ECO:0007669"/>
    <property type="project" value="UniProtKB-SubCell"/>
</dbReference>
<evidence type="ECO:0000256" key="3">
    <source>
        <dbReference type="ARBA" id="ARBA00006105"/>
    </source>
</evidence>
<keyword evidence="9 16" id="KW-0560">Oxidoreductase</keyword>
<keyword evidence="12" id="KW-0472">Membrane</keyword>
<evidence type="ECO:0000256" key="14">
    <source>
        <dbReference type="ARBA" id="ARBA00047682"/>
    </source>
</evidence>
<dbReference type="EC" id="1.6.2.2" evidence="16"/>
<feature type="binding site" evidence="15">
    <location>
        <position position="144"/>
    </location>
    <ligand>
        <name>FAD</name>
        <dbReference type="ChEBI" id="CHEBI:57692"/>
    </ligand>
</feature>
<evidence type="ECO:0000256" key="12">
    <source>
        <dbReference type="ARBA" id="ARBA00023136"/>
    </source>
</evidence>
<dbReference type="InterPro" id="IPR001433">
    <property type="entry name" value="OxRdtase_FAD/NAD-bd"/>
</dbReference>
<dbReference type="OrthoDB" id="432685at2759"/>
<dbReference type="InterPro" id="IPR039261">
    <property type="entry name" value="FNR_nucleotide-bd"/>
</dbReference>
<feature type="binding site" evidence="15">
    <location>
        <position position="160"/>
    </location>
    <ligand>
        <name>FAD</name>
        <dbReference type="ChEBI" id="CHEBI:57692"/>
    </ligand>
</feature>
<dbReference type="InterPro" id="IPR001834">
    <property type="entry name" value="CBR-like"/>
</dbReference>
<gene>
    <name evidence="18" type="ORF">RCC_08152</name>
</gene>
<evidence type="ECO:0000256" key="16">
    <source>
        <dbReference type="RuleBase" id="RU361226"/>
    </source>
</evidence>
<comment type="catalytic activity">
    <reaction evidence="14 16">
        <text>2 Fe(III)-[cytochrome b5] + NADH = 2 Fe(II)-[cytochrome b5] + NAD(+) + H(+)</text>
        <dbReference type="Rhea" id="RHEA:46680"/>
        <dbReference type="Rhea" id="RHEA-COMP:10438"/>
        <dbReference type="Rhea" id="RHEA-COMP:10439"/>
        <dbReference type="ChEBI" id="CHEBI:15378"/>
        <dbReference type="ChEBI" id="CHEBI:29033"/>
        <dbReference type="ChEBI" id="CHEBI:29034"/>
        <dbReference type="ChEBI" id="CHEBI:57540"/>
        <dbReference type="ChEBI" id="CHEBI:57945"/>
        <dbReference type="EC" id="1.6.2.2"/>
    </reaction>
</comment>
<comment type="cofactor">
    <cofactor evidence="1 15 16">
        <name>FAD</name>
        <dbReference type="ChEBI" id="CHEBI:57692"/>
    </cofactor>
</comment>
<evidence type="ECO:0000259" key="17">
    <source>
        <dbReference type="PROSITE" id="PS51384"/>
    </source>
</evidence>
<feature type="binding site" evidence="15">
    <location>
        <position position="145"/>
    </location>
    <ligand>
        <name>FAD</name>
        <dbReference type="ChEBI" id="CHEBI:57692"/>
    </ligand>
</feature>
<feature type="domain" description="FAD-binding FR-type" evidence="17">
    <location>
        <begin position="89"/>
        <end position="194"/>
    </location>
</feature>
<dbReference type="EMBL" id="FJUY01000013">
    <property type="protein sequence ID" value="CZT22283.1"/>
    <property type="molecule type" value="Genomic_DNA"/>
</dbReference>
<dbReference type="GO" id="GO:0006696">
    <property type="term" value="P:ergosterol biosynthetic process"/>
    <property type="evidence" value="ECO:0007669"/>
    <property type="project" value="TreeGrafter"/>
</dbReference>
<dbReference type="FunFam" id="3.40.50.80:FF:000009">
    <property type="entry name" value="NADH-cytochrome b5 reductase"/>
    <property type="match status" value="1"/>
</dbReference>
<evidence type="ECO:0000256" key="2">
    <source>
        <dbReference type="ARBA" id="ARBA00004572"/>
    </source>
</evidence>
<dbReference type="GeneID" id="35603252"/>
<dbReference type="InterPro" id="IPR001709">
    <property type="entry name" value="Flavoprot_Pyr_Nucl_cyt_Rdtase"/>
</dbReference>
<evidence type="ECO:0000256" key="10">
    <source>
        <dbReference type="ARBA" id="ARBA00023027"/>
    </source>
</evidence>
<proteinExistence type="inferred from homology"/>
<feature type="binding site" evidence="15">
    <location>
        <position position="211"/>
    </location>
    <ligand>
        <name>FAD</name>
        <dbReference type="ChEBI" id="CHEBI:57692"/>
    </ligand>
</feature>
<dbReference type="Pfam" id="PF00970">
    <property type="entry name" value="FAD_binding_6"/>
    <property type="match status" value="1"/>
</dbReference>
<keyword evidence="4 15" id="KW-0285">Flavoprotein</keyword>
<dbReference type="CDD" id="cd06183">
    <property type="entry name" value="cyt_b5_reduct_like"/>
    <property type="match status" value="1"/>
</dbReference>
<dbReference type="PROSITE" id="PS51384">
    <property type="entry name" value="FAD_FR"/>
    <property type="match status" value="1"/>
</dbReference>
<dbReference type="FunFam" id="2.40.30.10:FF:000032">
    <property type="entry name" value="NADH-cytochrome b5 reductase"/>
    <property type="match status" value="1"/>
</dbReference>
<dbReference type="SUPFAM" id="SSF52343">
    <property type="entry name" value="Ferredoxin reductase-like, C-terminal NADP-linked domain"/>
    <property type="match status" value="1"/>
</dbReference>
<keyword evidence="11" id="KW-0496">Mitochondrion</keyword>
<dbReference type="PRINTS" id="PR00371">
    <property type="entry name" value="FPNCR"/>
</dbReference>
<dbReference type="Proteomes" id="UP000225277">
    <property type="component" value="Unassembled WGS sequence"/>
</dbReference>
<evidence type="ECO:0000256" key="9">
    <source>
        <dbReference type="ARBA" id="ARBA00023002"/>
    </source>
</evidence>
<keyword evidence="8" id="KW-1133">Transmembrane helix</keyword>
<evidence type="ECO:0000313" key="19">
    <source>
        <dbReference type="Proteomes" id="UP000225277"/>
    </source>
</evidence>
<dbReference type="PANTHER" id="PTHR19370">
    <property type="entry name" value="NADH-CYTOCHROME B5 REDUCTASE"/>
    <property type="match status" value="1"/>
</dbReference>
<keyword evidence="10 16" id="KW-0520">NAD</keyword>
<keyword evidence="6" id="KW-1000">Mitochondrion outer membrane</keyword>
<dbReference type="AlphaFoldDB" id="A0A2D3VLU0"/>
<evidence type="ECO:0000256" key="5">
    <source>
        <dbReference type="ARBA" id="ARBA00022692"/>
    </source>
</evidence>
<comment type="similarity">
    <text evidence="3 16">Belongs to the flavoprotein pyridine nucleotide cytochrome reductase family.</text>
</comment>
<evidence type="ECO:0000256" key="11">
    <source>
        <dbReference type="ARBA" id="ARBA00023128"/>
    </source>
</evidence>
<feature type="binding site" evidence="15">
    <location>
        <position position="143"/>
    </location>
    <ligand>
        <name>FAD</name>
        <dbReference type="ChEBI" id="CHEBI:57692"/>
    </ligand>
</feature>
<evidence type="ECO:0000313" key="18">
    <source>
        <dbReference type="EMBL" id="CZT22283.1"/>
    </source>
</evidence>
<keyword evidence="5" id="KW-0812">Transmembrane</keyword>
<comment type="function">
    <text evidence="13">May mediate the reduction of outer membrane cytochrome b5.</text>
</comment>
<dbReference type="GO" id="GO:0090524">
    <property type="term" value="F:cytochrome-b5 reductase activity, acting on NADH"/>
    <property type="evidence" value="ECO:0007669"/>
    <property type="project" value="UniProtKB-EC"/>
</dbReference>
<accession>A0A2D3VLU0</accession>
<evidence type="ECO:0000256" key="15">
    <source>
        <dbReference type="PIRSR" id="PIRSR601834-1"/>
    </source>
</evidence>
<organism evidence="18 19">
    <name type="scientific">Ramularia collo-cygni</name>
    <dbReference type="NCBI Taxonomy" id="112498"/>
    <lineage>
        <taxon>Eukaryota</taxon>
        <taxon>Fungi</taxon>
        <taxon>Dikarya</taxon>
        <taxon>Ascomycota</taxon>
        <taxon>Pezizomycotina</taxon>
        <taxon>Dothideomycetes</taxon>
        <taxon>Dothideomycetidae</taxon>
        <taxon>Mycosphaerellales</taxon>
        <taxon>Mycosphaerellaceae</taxon>
        <taxon>Ramularia</taxon>
    </lineage>
</organism>
<dbReference type="Gene3D" id="3.40.50.80">
    <property type="entry name" value="Nucleotide-binding domain of ferredoxin-NADP reductase (FNR) module"/>
    <property type="match status" value="1"/>
</dbReference>
<evidence type="ECO:0000256" key="4">
    <source>
        <dbReference type="ARBA" id="ARBA00022630"/>
    </source>
</evidence>
<evidence type="ECO:0000256" key="13">
    <source>
        <dbReference type="ARBA" id="ARBA00037464"/>
    </source>
</evidence>
<evidence type="ECO:0000256" key="7">
    <source>
        <dbReference type="ARBA" id="ARBA00022827"/>
    </source>
</evidence>
<name>A0A2D3VLU0_9PEZI</name>
<comment type="subcellular location">
    <subcellularLocation>
        <location evidence="2">Mitochondrion outer membrane</location>
        <topology evidence="2">Single-pass membrane protein</topology>
    </subcellularLocation>
</comment>
<dbReference type="SUPFAM" id="SSF63380">
    <property type="entry name" value="Riboflavin synthase domain-like"/>
    <property type="match status" value="1"/>
</dbReference>
<dbReference type="Pfam" id="PF00175">
    <property type="entry name" value="NAD_binding_1"/>
    <property type="match status" value="1"/>
</dbReference>
<dbReference type="InterPro" id="IPR008333">
    <property type="entry name" value="Cbr1-like_FAD-bd_dom"/>
</dbReference>
<reference evidence="18 19" key="1">
    <citation type="submission" date="2016-03" db="EMBL/GenBank/DDBJ databases">
        <authorList>
            <person name="Ploux O."/>
        </authorList>
    </citation>
    <scope>NUCLEOTIDE SEQUENCE [LARGE SCALE GENOMIC DNA]</scope>
    <source>
        <strain evidence="18 19">URUG2</strain>
    </source>
</reference>
<dbReference type="InterPro" id="IPR017938">
    <property type="entry name" value="Riboflavin_synthase-like_b-brl"/>
</dbReference>
<evidence type="ECO:0000256" key="8">
    <source>
        <dbReference type="ARBA" id="ARBA00022989"/>
    </source>
</evidence>
<feature type="binding site" evidence="15">
    <location>
        <position position="162"/>
    </location>
    <ligand>
        <name>FAD</name>
        <dbReference type="ChEBI" id="CHEBI:57692"/>
    </ligand>
</feature>
<dbReference type="Gene3D" id="2.40.30.10">
    <property type="entry name" value="Translation factors"/>
    <property type="match status" value="1"/>
</dbReference>
<dbReference type="PRINTS" id="PR00406">
    <property type="entry name" value="CYTB5RDTASE"/>
</dbReference>
<dbReference type="STRING" id="112498.A0A2D3VLU0"/>
<feature type="binding site" evidence="15">
    <location>
        <position position="169"/>
    </location>
    <ligand>
        <name>FAD</name>
        <dbReference type="ChEBI" id="CHEBI:57692"/>
    </ligand>
</feature>
<keyword evidence="7 15" id="KW-0274">FAD</keyword>
<keyword evidence="19" id="KW-1185">Reference proteome</keyword>
<evidence type="ECO:0000256" key="6">
    <source>
        <dbReference type="ARBA" id="ARBA00022787"/>
    </source>
</evidence>
<protein>
    <recommendedName>
        <fullName evidence="16">NADH-cytochrome b5 reductase</fullName>
        <ecNumber evidence="16">1.6.2.2</ecNumber>
    </recommendedName>
</protein>